<comment type="similarity">
    <text evidence="2">Belongs to the BIG1 family.</text>
</comment>
<evidence type="ECO:0000256" key="6">
    <source>
        <dbReference type="ARBA" id="ARBA00022824"/>
    </source>
</evidence>
<name>A0A2N3NEB3_9PEZI</name>
<evidence type="ECO:0000256" key="9">
    <source>
        <dbReference type="ARBA" id="ARBA00023316"/>
    </source>
</evidence>
<dbReference type="PANTHER" id="PTHR28285:SF1">
    <property type="entry name" value="PROTEIN BIG1"/>
    <property type="match status" value="1"/>
</dbReference>
<proteinExistence type="inferred from homology"/>
<dbReference type="VEuPathDB" id="FungiDB:jhhlp_002520"/>
<dbReference type="InterPro" id="IPR037654">
    <property type="entry name" value="Big1"/>
</dbReference>
<evidence type="ECO:0000256" key="3">
    <source>
        <dbReference type="ARBA" id="ARBA00022089"/>
    </source>
</evidence>
<feature type="chain" id="PRO_5014833483" description="Protein BIG1" evidence="11">
    <location>
        <begin position="19"/>
        <end position="271"/>
    </location>
</feature>
<evidence type="ECO:0000256" key="1">
    <source>
        <dbReference type="ARBA" id="ARBA00004115"/>
    </source>
</evidence>
<evidence type="ECO:0000256" key="2">
    <source>
        <dbReference type="ARBA" id="ARBA00008203"/>
    </source>
</evidence>
<dbReference type="Proteomes" id="UP000233524">
    <property type="component" value="Unassembled WGS sequence"/>
</dbReference>
<keyword evidence="7 10" id="KW-1133">Transmembrane helix</keyword>
<organism evidence="13 14">
    <name type="scientific">Lomentospora prolificans</name>
    <dbReference type="NCBI Taxonomy" id="41688"/>
    <lineage>
        <taxon>Eukaryota</taxon>
        <taxon>Fungi</taxon>
        <taxon>Dikarya</taxon>
        <taxon>Ascomycota</taxon>
        <taxon>Pezizomycotina</taxon>
        <taxon>Sordariomycetes</taxon>
        <taxon>Hypocreomycetidae</taxon>
        <taxon>Microascales</taxon>
        <taxon>Microascaceae</taxon>
        <taxon>Lomentospora</taxon>
    </lineage>
</organism>
<evidence type="ECO:0000256" key="5">
    <source>
        <dbReference type="ARBA" id="ARBA00022729"/>
    </source>
</evidence>
<dbReference type="GO" id="GO:0071555">
    <property type="term" value="P:cell wall organization"/>
    <property type="evidence" value="ECO:0007669"/>
    <property type="project" value="UniProtKB-KW"/>
</dbReference>
<reference evidence="13 14" key="1">
    <citation type="journal article" date="2017" name="G3 (Bethesda)">
        <title>First Draft Genome Sequence of the Pathogenic Fungus Lomentospora prolificans (Formerly Scedosporium prolificans).</title>
        <authorList>
            <person name="Luo R."/>
            <person name="Zimin A."/>
            <person name="Workman R."/>
            <person name="Fan Y."/>
            <person name="Pertea G."/>
            <person name="Grossman N."/>
            <person name="Wear M.P."/>
            <person name="Jia B."/>
            <person name="Miller H."/>
            <person name="Casadevall A."/>
            <person name="Timp W."/>
            <person name="Zhang S.X."/>
            <person name="Salzberg S.L."/>
        </authorList>
    </citation>
    <scope>NUCLEOTIDE SEQUENCE [LARGE SCALE GENOMIC DNA]</scope>
    <source>
        <strain evidence="13 14">JHH-5317</strain>
    </source>
</reference>
<keyword evidence="9" id="KW-0961">Cell wall biogenesis/degradation</keyword>
<dbReference type="PANTHER" id="PTHR28285">
    <property type="entry name" value="PROTEIN BIG1"/>
    <property type="match status" value="1"/>
</dbReference>
<dbReference type="GO" id="GO:0005789">
    <property type="term" value="C:endoplasmic reticulum membrane"/>
    <property type="evidence" value="ECO:0007669"/>
    <property type="project" value="UniProtKB-SubCell"/>
</dbReference>
<dbReference type="GO" id="GO:0006078">
    <property type="term" value="P:(1-&gt;6)-beta-D-glucan biosynthetic process"/>
    <property type="evidence" value="ECO:0007669"/>
    <property type="project" value="TreeGrafter"/>
</dbReference>
<dbReference type="GO" id="GO:0009272">
    <property type="term" value="P:fungal-type cell wall biogenesis"/>
    <property type="evidence" value="ECO:0007669"/>
    <property type="project" value="TreeGrafter"/>
</dbReference>
<comment type="caution">
    <text evidence="13">The sequence shown here is derived from an EMBL/GenBank/DDBJ whole genome shotgun (WGS) entry which is preliminary data.</text>
</comment>
<dbReference type="OrthoDB" id="9985059at2759"/>
<protein>
    <recommendedName>
        <fullName evidence="3">Protein BIG1</fullName>
    </recommendedName>
</protein>
<dbReference type="EMBL" id="NLAX01000008">
    <property type="protein sequence ID" value="PKS10763.1"/>
    <property type="molecule type" value="Genomic_DNA"/>
</dbReference>
<evidence type="ECO:0000256" key="4">
    <source>
        <dbReference type="ARBA" id="ARBA00022692"/>
    </source>
</evidence>
<feature type="signal peptide" evidence="11">
    <location>
        <begin position="1"/>
        <end position="18"/>
    </location>
</feature>
<feature type="domain" description="V-type proton ATPase subunit S1/VOA1 transmembrane" evidence="12">
    <location>
        <begin position="220"/>
        <end position="258"/>
    </location>
</feature>
<gene>
    <name evidence="13" type="ORF">jhhlp_002520</name>
</gene>
<evidence type="ECO:0000256" key="11">
    <source>
        <dbReference type="SAM" id="SignalP"/>
    </source>
</evidence>
<evidence type="ECO:0000256" key="8">
    <source>
        <dbReference type="ARBA" id="ARBA00023136"/>
    </source>
</evidence>
<accession>A0A2N3NEB3</accession>
<evidence type="ECO:0000256" key="7">
    <source>
        <dbReference type="ARBA" id="ARBA00022989"/>
    </source>
</evidence>
<evidence type="ECO:0000313" key="14">
    <source>
        <dbReference type="Proteomes" id="UP000233524"/>
    </source>
</evidence>
<dbReference type="STRING" id="41688.A0A2N3NEB3"/>
<keyword evidence="8 10" id="KW-0472">Membrane</keyword>
<evidence type="ECO:0000259" key="12">
    <source>
        <dbReference type="Pfam" id="PF20520"/>
    </source>
</evidence>
<dbReference type="Pfam" id="PF20520">
    <property type="entry name" value="Ac45-VOA1_TM"/>
    <property type="match status" value="1"/>
</dbReference>
<dbReference type="InParanoid" id="A0A2N3NEB3"/>
<dbReference type="InterPro" id="IPR046756">
    <property type="entry name" value="VAS1/VOA1_TM"/>
</dbReference>
<evidence type="ECO:0000313" key="13">
    <source>
        <dbReference type="EMBL" id="PKS10763.1"/>
    </source>
</evidence>
<keyword evidence="14" id="KW-1185">Reference proteome</keyword>
<comment type="subcellular location">
    <subcellularLocation>
        <location evidence="1">Endoplasmic reticulum membrane</location>
        <topology evidence="1">Single-pass type I membrane protein</topology>
    </subcellularLocation>
</comment>
<feature type="transmembrane region" description="Helical" evidence="10">
    <location>
        <begin position="225"/>
        <end position="247"/>
    </location>
</feature>
<dbReference type="AlphaFoldDB" id="A0A2N3NEB3"/>
<sequence>MRLSYAAGALALCSSAYAFSDTSPFVVISSARIAEPPSQNQLQTASQVEKTAKSFLESCPTDRYLVVLQPGLSADDLRAGNGRAVPNLQRALSHESATTAWSVSGVAGEVSVDEITDFINDACAKVDKVHLVEEMALPALPARNGASKLSENDYALSEPIKVLQSEGSYTIVYLSTPGQAVEAPEPVHQELKRGSYANVLRRDDNNTERDTRGLFEKYEFFNKGLFMTVFVSLFFVTILSCGIRALASLEVTYGAFTKEMGPSAQKKQQQL</sequence>
<keyword evidence="6" id="KW-0256">Endoplasmic reticulum</keyword>
<keyword evidence="4 10" id="KW-0812">Transmembrane</keyword>
<keyword evidence="5 11" id="KW-0732">Signal</keyword>
<evidence type="ECO:0000256" key="10">
    <source>
        <dbReference type="SAM" id="Phobius"/>
    </source>
</evidence>